<dbReference type="AlphaFoldDB" id="F0F7U9"/>
<sequence>MYNFDVGMKSIRCKIYCHIRKDGIHRSFMTFFIHIQRVKA</sequence>
<protein>
    <submittedName>
        <fullName evidence="1">Uncharacterized protein</fullName>
    </submittedName>
</protein>
<reference evidence="1 2" key="1">
    <citation type="submission" date="2011-01" db="EMBL/GenBank/DDBJ databases">
        <authorList>
            <person name="Muzny D."/>
            <person name="Qin X."/>
            <person name="Deng J."/>
            <person name="Jiang H."/>
            <person name="Liu Y."/>
            <person name="Qu J."/>
            <person name="Song X.-Z."/>
            <person name="Zhang L."/>
            <person name="Thornton R."/>
            <person name="Coyle M."/>
            <person name="Francisco L."/>
            <person name="Jackson L."/>
            <person name="Javaid M."/>
            <person name="Korchina V."/>
            <person name="Kovar C."/>
            <person name="Mata R."/>
            <person name="Mathew T."/>
            <person name="Ngo R."/>
            <person name="Nguyen L."/>
            <person name="Nguyen N."/>
            <person name="Okwuonu G."/>
            <person name="Ongeri F."/>
            <person name="Pham C."/>
            <person name="Simmons D."/>
            <person name="Wilczek-Boney K."/>
            <person name="Hale W."/>
            <person name="Jakkamsetti A."/>
            <person name="Pham P."/>
            <person name="Ruth R."/>
            <person name="San Lucas F."/>
            <person name="Warren J."/>
            <person name="Zhang J."/>
            <person name="Zhao Z."/>
            <person name="Zhou C."/>
            <person name="Zhu D."/>
            <person name="Lee S."/>
            <person name="Bess C."/>
            <person name="Blankenburg K."/>
            <person name="Forbes L."/>
            <person name="Fu Q."/>
            <person name="Gubbala S."/>
            <person name="Hirani K."/>
            <person name="Jayaseelan J.C."/>
            <person name="Lara F."/>
            <person name="Munidasa M."/>
            <person name="Palculict T."/>
            <person name="Patil S."/>
            <person name="Pu L.-L."/>
            <person name="Saada N."/>
            <person name="Tang L."/>
            <person name="Weissenberger G."/>
            <person name="Zhu Y."/>
            <person name="Hemphill L."/>
            <person name="Shang Y."/>
            <person name="Youmans B."/>
            <person name="Ayvaz T."/>
            <person name="Ross M."/>
            <person name="Santibanez J."/>
            <person name="Aqrawi P."/>
            <person name="Gross S."/>
            <person name="Joshi V."/>
            <person name="Fowler G."/>
            <person name="Nazareth L."/>
            <person name="Reid J."/>
            <person name="Worley K."/>
            <person name="Petrosino J."/>
            <person name="Highlander S."/>
            <person name="Gibbs R."/>
        </authorList>
    </citation>
    <scope>NUCLEOTIDE SEQUENCE [LARGE SCALE GENOMIC DNA]</scope>
    <source>
        <strain evidence="1 2">DSM 16608</strain>
    </source>
</reference>
<dbReference type="HOGENOM" id="CLU_3294341_0_0_10"/>
<dbReference type="Proteomes" id="UP000005697">
    <property type="component" value="Unassembled WGS sequence"/>
</dbReference>
<organism evidence="1 2">
    <name type="scientific">Prevotella multiformis DSM 16608</name>
    <dbReference type="NCBI Taxonomy" id="888743"/>
    <lineage>
        <taxon>Bacteria</taxon>
        <taxon>Pseudomonadati</taxon>
        <taxon>Bacteroidota</taxon>
        <taxon>Bacteroidia</taxon>
        <taxon>Bacteroidales</taxon>
        <taxon>Prevotellaceae</taxon>
        <taxon>Prevotella</taxon>
    </lineage>
</organism>
<comment type="caution">
    <text evidence="1">The sequence shown here is derived from an EMBL/GenBank/DDBJ whole genome shotgun (WGS) entry which is preliminary data.</text>
</comment>
<keyword evidence="2" id="KW-1185">Reference proteome</keyword>
<evidence type="ECO:0000313" key="1">
    <source>
        <dbReference type="EMBL" id="EGC19792.1"/>
    </source>
</evidence>
<proteinExistence type="predicted"/>
<dbReference type="EMBL" id="AEWX01000024">
    <property type="protein sequence ID" value="EGC19792.1"/>
    <property type="molecule type" value="Genomic_DNA"/>
</dbReference>
<gene>
    <name evidence="1" type="ORF">HMPREF9141_1666</name>
</gene>
<evidence type="ECO:0000313" key="2">
    <source>
        <dbReference type="Proteomes" id="UP000005697"/>
    </source>
</evidence>
<name>F0F7U9_9BACT</name>
<accession>F0F7U9</accession>